<dbReference type="KEGG" id="kqi:F1D05_23690"/>
<sequence>MKQKNGRLIVLVAAIAVAAVVTGGVIAAQRGPHAGEGGSAAPLAGPTTTPVAETPSSTPSSLPPKPSAGSPVKVALKLSKLTKGRDPQVAYLVGREVRGGAGDKVKIPGTQQIQQVARLGDAVLAVVTKGYGTELLKVGYEAVEHTPDVTTLVTTTDGSQAAYATKRIDTGGGVKGSTVYATTTEGGLDAVKKLALPNRWEVRVIAYQGGKVYFSSFETQNSSTWQLSAWDPAKTTATEVKTITSPTALAGNGEVAAALTVLNDNGTCSAVIEVATGKQFWRTCDYQVKSFTADGRTAIGGPRISDGYADLIAAALDARTGSLLREWSGPSFRQTVAEDDQHLLILADDGPDTKASIIRCTITNGACELATPLAAGELMIGS</sequence>
<reference evidence="2 3" key="2">
    <citation type="journal article" date="2020" name="Microbiol. Resour. Announc.">
        <title>Antarctic desert soil bacteria exhibit high novel natural product potential, evaluated through long-read genome sequencing and comparative genomics.</title>
        <authorList>
            <person name="Benaud N."/>
            <person name="Edwards R.J."/>
            <person name="Amos T.G."/>
            <person name="D'Agostino P.M."/>
            <person name="Gutierrez-Chavez C."/>
            <person name="Montgomery K."/>
            <person name="Nicetic I."/>
            <person name="Ferrari B.C."/>
        </authorList>
    </citation>
    <scope>NUCLEOTIDE SEQUENCE [LARGE SCALE GENOMIC DNA]</scope>
    <source>
        <strain evidence="2 3">SPB151</strain>
    </source>
</reference>
<keyword evidence="3" id="KW-1185">Reference proteome</keyword>
<gene>
    <name evidence="2" type="ORF">F1D05_23690</name>
</gene>
<organism evidence="2 3">
    <name type="scientific">Kribbella qitaiheensis</name>
    <dbReference type="NCBI Taxonomy" id="1544730"/>
    <lineage>
        <taxon>Bacteria</taxon>
        <taxon>Bacillati</taxon>
        <taxon>Actinomycetota</taxon>
        <taxon>Actinomycetes</taxon>
        <taxon>Propionibacteriales</taxon>
        <taxon>Kribbellaceae</taxon>
        <taxon>Kribbella</taxon>
    </lineage>
</organism>
<evidence type="ECO:0000256" key="1">
    <source>
        <dbReference type="SAM" id="MobiDB-lite"/>
    </source>
</evidence>
<dbReference type="SUPFAM" id="SSF82171">
    <property type="entry name" value="DPP6 N-terminal domain-like"/>
    <property type="match status" value="1"/>
</dbReference>
<accession>A0A7G6X294</accession>
<name>A0A7G6X294_9ACTN</name>
<reference evidence="3" key="1">
    <citation type="submission" date="2019-09" db="EMBL/GenBank/DDBJ databases">
        <title>Antimicrobial potential of Antarctic Bacteria.</title>
        <authorList>
            <person name="Benaud N."/>
            <person name="Edwards R.J."/>
            <person name="Ferrari B.C."/>
        </authorList>
    </citation>
    <scope>NUCLEOTIDE SEQUENCE [LARGE SCALE GENOMIC DNA]</scope>
    <source>
        <strain evidence="3">SPB151</strain>
    </source>
</reference>
<dbReference type="RefSeq" id="WP_185442544.1">
    <property type="nucleotide sequence ID" value="NZ_CP043661.1"/>
</dbReference>
<dbReference type="AlphaFoldDB" id="A0A7G6X294"/>
<protein>
    <recommendedName>
        <fullName evidence="4">PQQ-binding-like beta-propeller repeat protein</fullName>
    </recommendedName>
</protein>
<dbReference type="EMBL" id="CP043661">
    <property type="protein sequence ID" value="QNE20359.1"/>
    <property type="molecule type" value="Genomic_DNA"/>
</dbReference>
<proteinExistence type="predicted"/>
<evidence type="ECO:0000313" key="3">
    <source>
        <dbReference type="Proteomes" id="UP000515563"/>
    </source>
</evidence>
<feature type="region of interest" description="Disordered" evidence="1">
    <location>
        <begin position="32"/>
        <end position="70"/>
    </location>
</feature>
<dbReference type="Proteomes" id="UP000515563">
    <property type="component" value="Chromosome"/>
</dbReference>
<evidence type="ECO:0000313" key="2">
    <source>
        <dbReference type="EMBL" id="QNE20359.1"/>
    </source>
</evidence>
<evidence type="ECO:0008006" key="4">
    <source>
        <dbReference type="Google" id="ProtNLM"/>
    </source>
</evidence>